<dbReference type="OMA" id="CKEIDAC"/>
<dbReference type="InterPro" id="IPR003609">
    <property type="entry name" value="Pan_app"/>
</dbReference>
<reference evidence="5" key="1">
    <citation type="submission" date="2015-02" db="EMBL/GenBank/DDBJ databases">
        <title>Genome sequencing for Strongylocentrotus purpuratus.</title>
        <authorList>
            <person name="Murali S."/>
            <person name="Liu Y."/>
            <person name="Vee V."/>
            <person name="English A."/>
            <person name="Wang M."/>
            <person name="Skinner E."/>
            <person name="Han Y."/>
            <person name="Muzny D.M."/>
            <person name="Worley K.C."/>
            <person name="Gibbs R.A."/>
        </authorList>
    </citation>
    <scope>NUCLEOTIDE SEQUENCE</scope>
</reference>
<organism evidence="4 5">
    <name type="scientific">Strongylocentrotus purpuratus</name>
    <name type="common">Purple sea urchin</name>
    <dbReference type="NCBI Taxonomy" id="7668"/>
    <lineage>
        <taxon>Eukaryota</taxon>
        <taxon>Metazoa</taxon>
        <taxon>Echinodermata</taxon>
        <taxon>Eleutherozoa</taxon>
        <taxon>Echinozoa</taxon>
        <taxon>Echinoidea</taxon>
        <taxon>Euechinoidea</taxon>
        <taxon>Echinacea</taxon>
        <taxon>Camarodonta</taxon>
        <taxon>Echinidea</taxon>
        <taxon>Strongylocentrotidae</taxon>
        <taxon>Strongylocentrotus</taxon>
    </lineage>
</organism>
<dbReference type="Proteomes" id="UP000007110">
    <property type="component" value="Unassembled WGS sequence"/>
</dbReference>
<dbReference type="InParanoid" id="A0A7M7HPR9"/>
<feature type="region of interest" description="Disordered" evidence="1">
    <location>
        <begin position="160"/>
        <end position="179"/>
    </location>
</feature>
<dbReference type="GeneID" id="105443728"/>
<evidence type="ECO:0000256" key="1">
    <source>
        <dbReference type="SAM" id="MobiDB-lite"/>
    </source>
</evidence>
<dbReference type="EnsemblMetazoa" id="XM_011677272">
    <property type="protein sequence ID" value="XP_011675574"/>
    <property type="gene ID" value="LOC105443728"/>
</dbReference>
<evidence type="ECO:0000256" key="2">
    <source>
        <dbReference type="SAM" id="SignalP"/>
    </source>
</evidence>
<evidence type="ECO:0000259" key="3">
    <source>
        <dbReference type="Pfam" id="PF00024"/>
    </source>
</evidence>
<dbReference type="OrthoDB" id="9924997at2759"/>
<feature type="chain" id="PRO_5029669882" description="Apple domain-containing protein" evidence="2">
    <location>
        <begin position="39"/>
        <end position="260"/>
    </location>
</feature>
<sequence>MELGHHANTNLGSLLTICRIAVVIQVLSWGSFCSGIECQVCQTVNSLAECDSTQVCASNEICRTEIRTQAASTYKMECKQDQACLNEQEIYKTQCTGVAGSVCVTCCDTDLCNAPTPDPPAATAATTNPPTSIDAATTVTEAATTKATTSDAATTVTEAATTKATSTQPPTHPIAPSGSSHISSSLYKLYRSAQQVNPQYVFDTGQAGSLIACTMTCAQTANCKSFGYNSVGRLCYIVGSDASDLTFTNTATCNHYIPVI</sequence>
<dbReference type="Pfam" id="PF00024">
    <property type="entry name" value="PAN_1"/>
    <property type="match status" value="1"/>
</dbReference>
<keyword evidence="2" id="KW-0732">Signal</keyword>
<dbReference type="KEGG" id="spu:105443728"/>
<dbReference type="Gene3D" id="3.50.4.10">
    <property type="entry name" value="Hepatocyte Growth Factor"/>
    <property type="match status" value="1"/>
</dbReference>
<protein>
    <recommendedName>
        <fullName evidence="3">Apple domain-containing protein</fullName>
    </recommendedName>
</protein>
<dbReference type="AlphaFoldDB" id="A0A7M7HPR9"/>
<feature type="domain" description="Apple" evidence="3">
    <location>
        <begin position="206"/>
        <end position="244"/>
    </location>
</feature>
<keyword evidence="5" id="KW-1185">Reference proteome</keyword>
<reference evidence="4" key="2">
    <citation type="submission" date="2021-01" db="UniProtKB">
        <authorList>
            <consortium name="EnsemblMetazoa"/>
        </authorList>
    </citation>
    <scope>IDENTIFICATION</scope>
</reference>
<dbReference type="SUPFAM" id="SSF57414">
    <property type="entry name" value="Hairpin loop containing domain-like"/>
    <property type="match status" value="1"/>
</dbReference>
<evidence type="ECO:0000313" key="4">
    <source>
        <dbReference type="EnsemblMetazoa" id="XP_011675574"/>
    </source>
</evidence>
<feature type="signal peptide" evidence="2">
    <location>
        <begin position="1"/>
        <end position="38"/>
    </location>
</feature>
<dbReference type="RefSeq" id="XP_011675574.2">
    <property type="nucleotide sequence ID" value="XM_011677272.2"/>
</dbReference>
<accession>A0A7M7HPR9</accession>
<proteinExistence type="predicted"/>
<name>A0A7M7HPR9_STRPU</name>
<evidence type="ECO:0000313" key="5">
    <source>
        <dbReference type="Proteomes" id="UP000007110"/>
    </source>
</evidence>